<dbReference type="Proteomes" id="UP000231019">
    <property type="component" value="Unassembled WGS sequence"/>
</dbReference>
<feature type="compositionally biased region" description="Low complexity" evidence="1">
    <location>
        <begin position="113"/>
        <end position="125"/>
    </location>
</feature>
<dbReference type="AlphaFoldDB" id="A0A2M7GBD1"/>
<accession>A0A2M7GBD1</accession>
<proteinExistence type="predicted"/>
<feature type="compositionally biased region" description="Low complexity" evidence="1">
    <location>
        <begin position="43"/>
        <end position="59"/>
    </location>
</feature>
<feature type="compositionally biased region" description="Basic and acidic residues" evidence="1">
    <location>
        <begin position="192"/>
        <end position="206"/>
    </location>
</feature>
<comment type="caution">
    <text evidence="2">The sequence shown here is derived from an EMBL/GenBank/DDBJ whole genome shotgun (WGS) entry which is preliminary data.</text>
</comment>
<dbReference type="EMBL" id="PFFQ01000004">
    <property type="protein sequence ID" value="PIW19502.1"/>
    <property type="molecule type" value="Genomic_DNA"/>
</dbReference>
<reference evidence="2 3" key="1">
    <citation type="submission" date="2017-09" db="EMBL/GenBank/DDBJ databases">
        <title>Depth-based differentiation of microbial function through sediment-hosted aquifers and enrichment of novel symbionts in the deep terrestrial subsurface.</title>
        <authorList>
            <person name="Probst A.J."/>
            <person name="Ladd B."/>
            <person name="Jarett J.K."/>
            <person name="Geller-Mcgrath D.E."/>
            <person name="Sieber C.M."/>
            <person name="Emerson J.B."/>
            <person name="Anantharaman K."/>
            <person name="Thomas B.C."/>
            <person name="Malmstrom R."/>
            <person name="Stieglmeier M."/>
            <person name="Klingl A."/>
            <person name="Woyke T."/>
            <person name="Ryan C.M."/>
            <person name="Banfield J.F."/>
        </authorList>
    </citation>
    <scope>NUCLEOTIDE SEQUENCE [LARGE SCALE GENOMIC DNA]</scope>
    <source>
        <strain evidence="2">CG17_big_fil_post_rev_8_21_14_2_50_48_46</strain>
    </source>
</reference>
<evidence type="ECO:0000313" key="2">
    <source>
        <dbReference type="EMBL" id="PIW19502.1"/>
    </source>
</evidence>
<gene>
    <name evidence="2" type="ORF">COW36_01295</name>
</gene>
<feature type="region of interest" description="Disordered" evidence="1">
    <location>
        <begin position="113"/>
        <end position="272"/>
    </location>
</feature>
<evidence type="ECO:0000313" key="3">
    <source>
        <dbReference type="Proteomes" id="UP000231019"/>
    </source>
</evidence>
<feature type="compositionally biased region" description="Basic and acidic residues" evidence="1">
    <location>
        <begin position="237"/>
        <end position="251"/>
    </location>
</feature>
<feature type="region of interest" description="Disordered" evidence="1">
    <location>
        <begin position="1"/>
        <end position="61"/>
    </location>
</feature>
<protein>
    <submittedName>
        <fullName evidence="2">Uncharacterized protein</fullName>
    </submittedName>
</protein>
<organism evidence="2 3">
    <name type="scientific">bacterium (Candidatus Blackallbacteria) CG17_big_fil_post_rev_8_21_14_2_50_48_46</name>
    <dbReference type="NCBI Taxonomy" id="2014261"/>
    <lineage>
        <taxon>Bacteria</taxon>
        <taxon>Candidatus Blackallbacteria</taxon>
    </lineage>
</organism>
<sequence length="272" mass="30114">MPSIQGGGPQFHNLRPTQSQQAVPAQKVATEAQGPKDTVRMSQTPTQTTQNVQRQQNLTSEATQNRIQQLLQNSMPNAGLERPQLSILQKGSMASALANLLADQHVPEQAQPQNLQAQLAAGQQQTVSTFRPQGPGEGQDTAWQRSAQSGRKLKKDEDKDSEFSMMDDSAGEGMSQQDTNDDQRSGAQKQKLLLEEKRRREKEAAEHAAFTNKPKLKLPPVPQTPLDSGYKPIPPKAELKKPEIKKPEIKRMNTLQAKPTPSKKAKADEWDF</sequence>
<evidence type="ECO:0000256" key="1">
    <source>
        <dbReference type="SAM" id="MobiDB-lite"/>
    </source>
</evidence>
<name>A0A2M7GBD1_9BACT</name>